<protein>
    <submittedName>
        <fullName evidence="1">Uncharacterized protein</fullName>
    </submittedName>
</protein>
<evidence type="ECO:0000313" key="2">
    <source>
        <dbReference type="Proteomes" id="UP001165960"/>
    </source>
</evidence>
<organism evidence="1 2">
    <name type="scientific">Entomophthora muscae</name>
    <dbReference type="NCBI Taxonomy" id="34485"/>
    <lineage>
        <taxon>Eukaryota</taxon>
        <taxon>Fungi</taxon>
        <taxon>Fungi incertae sedis</taxon>
        <taxon>Zoopagomycota</taxon>
        <taxon>Entomophthoromycotina</taxon>
        <taxon>Entomophthoromycetes</taxon>
        <taxon>Entomophthorales</taxon>
        <taxon>Entomophthoraceae</taxon>
        <taxon>Entomophthora</taxon>
    </lineage>
</organism>
<dbReference type="EMBL" id="QTSX02002933">
    <property type="protein sequence ID" value="KAJ9073095.1"/>
    <property type="molecule type" value="Genomic_DNA"/>
</dbReference>
<dbReference type="Proteomes" id="UP001165960">
    <property type="component" value="Unassembled WGS sequence"/>
</dbReference>
<proteinExistence type="predicted"/>
<reference evidence="1" key="1">
    <citation type="submission" date="2022-04" db="EMBL/GenBank/DDBJ databases">
        <title>Genome of the entomopathogenic fungus Entomophthora muscae.</title>
        <authorList>
            <person name="Elya C."/>
            <person name="Lovett B.R."/>
            <person name="Lee E."/>
            <person name="Macias A.M."/>
            <person name="Hajek A.E."/>
            <person name="De Bivort B.L."/>
            <person name="Kasson M.T."/>
            <person name="De Fine Licht H.H."/>
            <person name="Stajich J.E."/>
        </authorList>
    </citation>
    <scope>NUCLEOTIDE SEQUENCE</scope>
    <source>
        <strain evidence="1">Berkeley</strain>
    </source>
</reference>
<evidence type="ECO:0000313" key="1">
    <source>
        <dbReference type="EMBL" id="KAJ9073095.1"/>
    </source>
</evidence>
<keyword evidence="2" id="KW-1185">Reference proteome</keyword>
<sequence length="224" mass="25106">MDHWLIWVMPYLIQAPFHLQADYVASSPLPAIPKRQFTSCLSYTLPPGAPFGQVKFYRVSPNLFYTEFIYEEFLIHSPKAHTRELGLIGCEGTWYTKQLLFFCNKYNYLPPLLVPLTPWPNCPQESVVTGESTSTQLFGGCPMLYRLILEVAKLIGVFYIALTALFDPMVLANGPWVLLEKSLPYVVKLAPILWKALPTGLGGCLPTSPPDPSPVWIPATACEP</sequence>
<name>A0ACC2TF38_9FUNG</name>
<gene>
    <name evidence="1" type="ORF">DSO57_1020128</name>
</gene>
<accession>A0ACC2TF38</accession>
<comment type="caution">
    <text evidence="1">The sequence shown here is derived from an EMBL/GenBank/DDBJ whole genome shotgun (WGS) entry which is preliminary data.</text>
</comment>